<evidence type="ECO:0000313" key="2">
    <source>
        <dbReference type="EMBL" id="CAB5226313.1"/>
    </source>
</evidence>
<name>A0A6J7XBN8_9CAUD</name>
<evidence type="ECO:0000259" key="1">
    <source>
        <dbReference type="Pfam" id="PF00011"/>
    </source>
</evidence>
<organism evidence="2">
    <name type="scientific">uncultured Caudovirales phage</name>
    <dbReference type="NCBI Taxonomy" id="2100421"/>
    <lineage>
        <taxon>Viruses</taxon>
        <taxon>Duplodnaviria</taxon>
        <taxon>Heunggongvirae</taxon>
        <taxon>Uroviricota</taxon>
        <taxon>Caudoviricetes</taxon>
        <taxon>Peduoviridae</taxon>
        <taxon>Maltschvirus</taxon>
        <taxon>Maltschvirus maltsch</taxon>
    </lineage>
</organism>
<protein>
    <submittedName>
        <fullName evidence="2">IbpA Molecular chaperone (Small heat shock protein)</fullName>
    </submittedName>
</protein>
<dbReference type="InterPro" id="IPR002068">
    <property type="entry name" value="A-crystallin/Hsp20_dom"/>
</dbReference>
<proteinExistence type="predicted"/>
<keyword evidence="2" id="KW-0346">Stress response</keyword>
<dbReference type="Pfam" id="PF00011">
    <property type="entry name" value="HSP20"/>
    <property type="match status" value="1"/>
</dbReference>
<dbReference type="InterPro" id="IPR008978">
    <property type="entry name" value="HSP20-like_chaperone"/>
</dbReference>
<accession>A0A6J7XBN8</accession>
<dbReference type="EMBL" id="LR798360">
    <property type="protein sequence ID" value="CAB5226313.1"/>
    <property type="molecule type" value="Genomic_DNA"/>
</dbReference>
<reference evidence="2" key="1">
    <citation type="submission" date="2020-05" db="EMBL/GenBank/DDBJ databases">
        <authorList>
            <person name="Chiriac C."/>
            <person name="Salcher M."/>
            <person name="Ghai R."/>
            <person name="Kavagutti S V."/>
        </authorList>
    </citation>
    <scope>NUCLEOTIDE SEQUENCE</scope>
</reference>
<dbReference type="CDD" id="cd06464">
    <property type="entry name" value="ACD_sHsps-like"/>
    <property type="match status" value="1"/>
</dbReference>
<sequence>MTTYNTYTLGRVIPASGTGYSQLPGLFNESWLSNVIKDFDKAFDIPNAVYPYNIVSETDPDGNPYAYYIEVALAGVGKDNITVNVKEGRLHINVNKEEEEHDETVHFHRKGISRH</sequence>
<dbReference type="SUPFAM" id="SSF49764">
    <property type="entry name" value="HSP20-like chaperones"/>
    <property type="match status" value="1"/>
</dbReference>
<feature type="domain" description="SHSP" evidence="1">
    <location>
        <begin position="64"/>
        <end position="108"/>
    </location>
</feature>
<gene>
    <name evidence="2" type="ORF">UFOVP760_92</name>
</gene>
<dbReference type="Gene3D" id="2.60.40.790">
    <property type="match status" value="1"/>
</dbReference>